<protein>
    <submittedName>
        <fullName evidence="1">21629_t:CDS:1</fullName>
    </submittedName>
</protein>
<reference evidence="1" key="1">
    <citation type="submission" date="2021-06" db="EMBL/GenBank/DDBJ databases">
        <authorList>
            <person name="Kallberg Y."/>
            <person name="Tangrot J."/>
            <person name="Rosling A."/>
        </authorList>
    </citation>
    <scope>NUCLEOTIDE SEQUENCE</scope>
    <source>
        <strain evidence="1">FL966</strain>
    </source>
</reference>
<gene>
    <name evidence="1" type="ORF">CPELLU_LOCUS7185</name>
</gene>
<evidence type="ECO:0000313" key="1">
    <source>
        <dbReference type="EMBL" id="CAG8605191.1"/>
    </source>
</evidence>
<dbReference type="Proteomes" id="UP000789759">
    <property type="component" value="Unassembled WGS sequence"/>
</dbReference>
<sequence length="114" mass="13498">MTTLLGLKSFTPVIANYYVTVFIDNQVARKMMKSRGKRPWQKEIMREVWNFCELHDIRIQEFLWCRVTITLITPVWSSAPWWPILLQQRTKTMDLPPATQSFMPSQCENLPPEP</sequence>
<name>A0A9N9CKN5_9GLOM</name>
<dbReference type="EMBL" id="CAJVQA010004724">
    <property type="protein sequence ID" value="CAG8605191.1"/>
    <property type="molecule type" value="Genomic_DNA"/>
</dbReference>
<evidence type="ECO:0000313" key="2">
    <source>
        <dbReference type="Proteomes" id="UP000789759"/>
    </source>
</evidence>
<organism evidence="1 2">
    <name type="scientific">Cetraspora pellucida</name>
    <dbReference type="NCBI Taxonomy" id="1433469"/>
    <lineage>
        <taxon>Eukaryota</taxon>
        <taxon>Fungi</taxon>
        <taxon>Fungi incertae sedis</taxon>
        <taxon>Mucoromycota</taxon>
        <taxon>Glomeromycotina</taxon>
        <taxon>Glomeromycetes</taxon>
        <taxon>Diversisporales</taxon>
        <taxon>Gigasporaceae</taxon>
        <taxon>Cetraspora</taxon>
    </lineage>
</organism>
<keyword evidence="2" id="KW-1185">Reference proteome</keyword>
<comment type="caution">
    <text evidence="1">The sequence shown here is derived from an EMBL/GenBank/DDBJ whole genome shotgun (WGS) entry which is preliminary data.</text>
</comment>
<dbReference type="AlphaFoldDB" id="A0A9N9CKN5"/>
<accession>A0A9N9CKN5</accession>
<dbReference type="OrthoDB" id="5949486at2759"/>
<proteinExistence type="predicted"/>